<reference evidence="1" key="1">
    <citation type="journal article" date="2020" name="bioRxiv">
        <title>Comparative genomics of Chlamydomonas.</title>
        <authorList>
            <person name="Craig R.J."/>
            <person name="Hasan A.R."/>
            <person name="Ness R.W."/>
            <person name="Keightley P.D."/>
        </authorList>
    </citation>
    <scope>NUCLEOTIDE SEQUENCE</scope>
    <source>
        <strain evidence="1">SAG 7.73</strain>
    </source>
</reference>
<organism evidence="1 2">
    <name type="scientific">Chlamydomonas incerta</name>
    <dbReference type="NCBI Taxonomy" id="51695"/>
    <lineage>
        <taxon>Eukaryota</taxon>
        <taxon>Viridiplantae</taxon>
        <taxon>Chlorophyta</taxon>
        <taxon>core chlorophytes</taxon>
        <taxon>Chlorophyceae</taxon>
        <taxon>CS clade</taxon>
        <taxon>Chlamydomonadales</taxon>
        <taxon>Chlamydomonadaceae</taxon>
        <taxon>Chlamydomonas</taxon>
    </lineage>
</organism>
<dbReference type="Proteomes" id="UP000650467">
    <property type="component" value="Unassembled WGS sequence"/>
</dbReference>
<keyword evidence="2" id="KW-1185">Reference proteome</keyword>
<gene>
    <name evidence="1" type="ORF">HXX76_000539</name>
</gene>
<accession>A0A835WET9</accession>
<dbReference type="EMBL" id="JAEHOC010000001">
    <property type="protein sequence ID" value="KAG2445936.1"/>
    <property type="molecule type" value="Genomic_DNA"/>
</dbReference>
<evidence type="ECO:0000313" key="1">
    <source>
        <dbReference type="EMBL" id="KAG2445936.1"/>
    </source>
</evidence>
<sequence>MRQEAKRRAAQVMGETELGALLKLIVDDQKQKHHSLKWYYIGRTGQMDPDGRKNEKFRSILYKSKSKRGGGCVEVAEVLPRVQFSNVGEDARYLRKRAEAKRVGWKAEEVASGLSAEQAAWLEEELQKAFKPQWGAKGPCLNKKLGSGGTARNSTNHCVFVLFAATESSAAMTMEVWK</sequence>
<dbReference type="AlphaFoldDB" id="A0A835WET9"/>
<protein>
    <submittedName>
        <fullName evidence="1">Uncharacterized protein</fullName>
    </submittedName>
</protein>
<proteinExistence type="predicted"/>
<evidence type="ECO:0000313" key="2">
    <source>
        <dbReference type="Proteomes" id="UP000650467"/>
    </source>
</evidence>
<comment type="caution">
    <text evidence="1">The sequence shown here is derived from an EMBL/GenBank/DDBJ whole genome shotgun (WGS) entry which is preliminary data.</text>
</comment>
<name>A0A835WET9_CHLIN</name>